<dbReference type="OrthoDB" id="4510309at2759"/>
<reference evidence="1 2" key="1">
    <citation type="submission" date="2015-01" db="EMBL/GenBank/DDBJ databases">
        <title>The Genome Sequence of Fonsecaea pedrosoi CBS 271.37.</title>
        <authorList>
            <consortium name="The Broad Institute Genomics Platform"/>
            <person name="Cuomo C."/>
            <person name="de Hoog S."/>
            <person name="Gorbushina A."/>
            <person name="Stielow B."/>
            <person name="Teixiera M."/>
            <person name="Abouelleil A."/>
            <person name="Chapman S.B."/>
            <person name="Priest M."/>
            <person name="Young S.K."/>
            <person name="Wortman J."/>
            <person name="Nusbaum C."/>
            <person name="Birren B."/>
        </authorList>
    </citation>
    <scope>NUCLEOTIDE SEQUENCE [LARGE SCALE GENOMIC DNA]</scope>
    <source>
        <strain evidence="1 2">CBS 271.37</strain>
    </source>
</reference>
<evidence type="ECO:0000313" key="1">
    <source>
        <dbReference type="EMBL" id="KIW77553.1"/>
    </source>
</evidence>
<gene>
    <name evidence="1" type="ORF">Z517_09999</name>
</gene>
<dbReference type="EMBL" id="KN846974">
    <property type="protein sequence ID" value="KIW77553.1"/>
    <property type="molecule type" value="Genomic_DNA"/>
</dbReference>
<sequence>MDEKEKELIATTSGSLGFASLRLPFGRADTSSSIENRSINIDRSSLETFGGARTFTSVAEWEQSLNDPMTWGVIEREQPQKLFDVIAQLPGWEWVLETVDTIANSAPILAPLPAVSRSRYFSEDTSIAGVVSEDTTFLFFQDHDGWIRWGMYTLGSSAECVFPEPIVQAQPSTPLAGCIYEKSFCSGDGSLDDRNSDHGNPDDDISIYKQIHLFYINETGVMADQIITISLTEFDGELYPELKSPWTPGTIHELGLEIPLATKFAASCSYNNDSAIVVVFEQPSLSKSSSSHIVEAMRRRNEPWKVLPRPAHHLEGVPGGPLHVTYSDSAYFAILYQSATTGELSWCLADPNLENPYLVKATLMPPSHLPDDEANGSGGMRICFGANLRAYDESLYVAMRDEDNTVDVRHWIFEEDAGRSIRTLHKICATRPRTNFCLIRVRKKSLLIVYITPDGQMELALLNASGPPLPAAKIPRWSIFQDSCARSMQGLAFDDDDDDDDDDEFEG</sequence>
<name>A0A0D2GA99_9EURO</name>
<dbReference type="Gene3D" id="2.120.10.70">
    <property type="entry name" value="Fucose-specific lectin"/>
    <property type="match status" value="1"/>
</dbReference>
<protein>
    <submittedName>
        <fullName evidence="1">Uncharacterized protein</fullName>
    </submittedName>
</protein>
<keyword evidence="2" id="KW-1185">Reference proteome</keyword>
<dbReference type="RefSeq" id="XP_013281361.1">
    <property type="nucleotide sequence ID" value="XM_013425907.1"/>
</dbReference>
<organism evidence="1 2">
    <name type="scientific">Fonsecaea pedrosoi CBS 271.37</name>
    <dbReference type="NCBI Taxonomy" id="1442368"/>
    <lineage>
        <taxon>Eukaryota</taxon>
        <taxon>Fungi</taxon>
        <taxon>Dikarya</taxon>
        <taxon>Ascomycota</taxon>
        <taxon>Pezizomycotina</taxon>
        <taxon>Eurotiomycetes</taxon>
        <taxon>Chaetothyriomycetidae</taxon>
        <taxon>Chaetothyriales</taxon>
        <taxon>Herpotrichiellaceae</taxon>
        <taxon>Fonsecaea</taxon>
    </lineage>
</organism>
<dbReference type="Proteomes" id="UP000053029">
    <property type="component" value="Unassembled WGS sequence"/>
</dbReference>
<dbReference type="GeneID" id="25309489"/>
<evidence type="ECO:0000313" key="2">
    <source>
        <dbReference type="Proteomes" id="UP000053029"/>
    </source>
</evidence>
<accession>A0A0D2GA99</accession>
<proteinExistence type="predicted"/>
<dbReference type="AlphaFoldDB" id="A0A0D2GA99"/>
<dbReference type="HOGENOM" id="CLU_537522_0_0_1"/>
<dbReference type="VEuPathDB" id="FungiDB:Z517_09999"/>